<dbReference type="AlphaFoldDB" id="A0A0W8FR80"/>
<feature type="compositionally biased region" description="Basic and acidic residues" evidence="1">
    <location>
        <begin position="61"/>
        <end position="76"/>
    </location>
</feature>
<accession>A0A0W8FR80</accession>
<feature type="compositionally biased region" description="Basic and acidic residues" evidence="1">
    <location>
        <begin position="7"/>
        <end position="28"/>
    </location>
</feature>
<proteinExistence type="predicted"/>
<organism evidence="2">
    <name type="scientific">hydrocarbon metagenome</name>
    <dbReference type="NCBI Taxonomy" id="938273"/>
    <lineage>
        <taxon>unclassified sequences</taxon>
        <taxon>metagenomes</taxon>
        <taxon>ecological metagenomes</taxon>
    </lineage>
</organism>
<name>A0A0W8FR80_9ZZZZ</name>
<comment type="caution">
    <text evidence="2">The sequence shown here is derived from an EMBL/GenBank/DDBJ whole genome shotgun (WGS) entry which is preliminary data.</text>
</comment>
<dbReference type="EMBL" id="LNQE01000914">
    <property type="protein sequence ID" value="KUG23305.1"/>
    <property type="molecule type" value="Genomic_DNA"/>
</dbReference>
<feature type="compositionally biased region" description="Acidic residues" evidence="1">
    <location>
        <begin position="30"/>
        <end position="43"/>
    </location>
</feature>
<reference evidence="2" key="1">
    <citation type="journal article" date="2015" name="Proc. Natl. Acad. Sci. U.S.A.">
        <title>Networks of energetic and metabolic interactions define dynamics in microbial communities.</title>
        <authorList>
            <person name="Embree M."/>
            <person name="Liu J.K."/>
            <person name="Al-Bassam M.M."/>
            <person name="Zengler K."/>
        </authorList>
    </citation>
    <scope>NUCLEOTIDE SEQUENCE</scope>
</reference>
<evidence type="ECO:0000313" key="2">
    <source>
        <dbReference type="EMBL" id="KUG23305.1"/>
    </source>
</evidence>
<protein>
    <submittedName>
        <fullName evidence="2">Uncharacterized protein</fullName>
    </submittedName>
</protein>
<sequence>MMTFRQPHHDIDRSRQSGKACEQHHAEPPPDPEADGVADETADPADRDQRAQAQGTGVRRIAAEQREQHAVRGGIAEHDGVGRVTVLADEFEKRNEIGWNRHVASILKGFNQIIRDIALSVHSS</sequence>
<feature type="region of interest" description="Disordered" evidence="1">
    <location>
        <begin position="1"/>
        <end position="76"/>
    </location>
</feature>
<evidence type="ECO:0000256" key="1">
    <source>
        <dbReference type="SAM" id="MobiDB-lite"/>
    </source>
</evidence>
<gene>
    <name evidence="2" type="ORF">ASZ90_006966</name>
</gene>